<comment type="caution">
    <text evidence="1">The sequence shown here is derived from an EMBL/GenBank/DDBJ whole genome shotgun (WGS) entry which is preliminary data.</text>
</comment>
<dbReference type="Pfam" id="PF12784">
    <property type="entry name" value="PDDEXK_2"/>
    <property type="match status" value="1"/>
</dbReference>
<keyword evidence="2" id="KW-1185">Reference proteome</keyword>
<gene>
    <name evidence="1" type="ORF">Lani381_0173</name>
</gene>
<dbReference type="EMBL" id="JMHU01000002">
    <property type="protein sequence ID" value="KDA46786.1"/>
    <property type="molecule type" value="Genomic_DNA"/>
</dbReference>
<dbReference type="Proteomes" id="UP000027129">
    <property type="component" value="Unassembled WGS sequence"/>
</dbReference>
<sequence>MGDLSTYEEALKAWKLAGFKDGMIFSWIISEHKDICLELLQLILPDLEIVDVKNIKKEDTHKQNTVFHGARFDIYAADEHGRMYDIEMQVSDEHNLGKRISCYQSYLTQHALGGLGKTIMTGLIRM</sequence>
<protein>
    <recommendedName>
        <fullName evidence="3">Rpn family recombination-promoting nuclease/putative transposase</fullName>
    </recommendedName>
</protein>
<reference evidence="1 2" key="1">
    <citation type="submission" date="2014-04" db="EMBL/GenBank/DDBJ databases">
        <title>Draft Genome Sequence of Lactobacillus animalis 381-IL-28.</title>
        <authorList>
            <person name="Sturino J.M."/>
            <person name="Rajendran M."/>
            <person name="Altermann E."/>
        </authorList>
    </citation>
    <scope>NUCLEOTIDE SEQUENCE [LARGE SCALE GENOMIC DNA]</scope>
    <source>
        <strain evidence="1 2">381-IL-28</strain>
    </source>
</reference>
<evidence type="ECO:0000313" key="2">
    <source>
        <dbReference type="Proteomes" id="UP000027129"/>
    </source>
</evidence>
<evidence type="ECO:0008006" key="3">
    <source>
        <dbReference type="Google" id="ProtNLM"/>
    </source>
</evidence>
<organism evidence="1 2">
    <name type="scientific">Ligilactobacillus animalis</name>
    <dbReference type="NCBI Taxonomy" id="1605"/>
    <lineage>
        <taxon>Bacteria</taxon>
        <taxon>Bacillati</taxon>
        <taxon>Bacillota</taxon>
        <taxon>Bacilli</taxon>
        <taxon>Lactobacillales</taxon>
        <taxon>Lactobacillaceae</taxon>
        <taxon>Ligilactobacillus</taxon>
    </lineage>
</organism>
<name>A0ABR4RS36_9LACO</name>
<accession>A0ABR4RS36</accession>
<evidence type="ECO:0000313" key="1">
    <source>
        <dbReference type="EMBL" id="KDA46786.1"/>
    </source>
</evidence>
<proteinExistence type="predicted"/>